<dbReference type="InterPro" id="IPR013783">
    <property type="entry name" value="Ig-like_fold"/>
</dbReference>
<comment type="caution">
    <text evidence="3">The sequence shown here is derived from an EMBL/GenBank/DDBJ whole genome shotgun (WGS) entry which is preliminary data.</text>
</comment>
<evidence type="ECO:0000256" key="1">
    <source>
        <dbReference type="SAM" id="SignalP"/>
    </source>
</evidence>
<evidence type="ECO:0000313" key="3">
    <source>
        <dbReference type="EMBL" id="MCF8716172.1"/>
    </source>
</evidence>
<dbReference type="Gene3D" id="2.60.40.10">
    <property type="entry name" value="Immunoglobulins"/>
    <property type="match status" value="2"/>
</dbReference>
<keyword evidence="4" id="KW-1185">Reference proteome</keyword>
<dbReference type="CDD" id="cd00063">
    <property type="entry name" value="FN3"/>
    <property type="match status" value="1"/>
</dbReference>
<sequence>MKQLQLLFIFLCFAFLAKAQTYPVTVVPTIKQPAPIYFSNYADPSVINGPLQVQIILNDLSISNREIRFKTYFEGNGISFQSNAIVNGASPLFLEGGIPLVLNASEIAPYYEFTNTTGISANVYGQPIPEGSYEFCYEVYDAISGNRISQKTCATTYIFQNEPPFLVYPQNRAGIQEQNPQNIVFQWTPRHINVSNVEYELTLVEIWDNNIDPQAAFLSSRPVFTTTTRNTTYIYGPTDPLLLSNKRYAWRVKAKALQGAEEVGVFKNNGDSEIFSFILSAPCKTPQNVTHEVKGMREANIYWDDFTTDISEFTVRYREKGEGNQWFSSRSTANWVTLWDLRPGTVYEYQVAKKCELVDSDYSTIKSFTTFIAEDESGLYNCGIPPAIDIATQEPLVELKKGDVFKAGDFPVKVQEVSGNNGRFTGKGYVTIPYLKSVKVAVEFTNVFVNTDSQLAEGMVITKYDPSMKNILDVDEAIKDVTDAGEAVGEMVEGDNDLDEIRVNFAIPEGEYQSIITKENGEIVVTNPVNGAKETSPLGDDKVIIDSEGNTYHVDAGGDISVGGKIDKGGAVTATNVEGVDNKGRLQSLTSKDVIVTFENQSSTYGFDEIPYSEKSNLNEEYITINDANGNDYVLTHKAVEKDKSDNIVARVKFNSENVNLKDLRFKTQQGELLKGDSIAPNLINISLKGYYTFENEIIYAVVQPKDATEKQQTAGAFQLWHLTDRTVNIKLVRVNNAEIPTGITSQINKIFKKGVASVNVEVMDFPTSIDPMEFGADGKIEIGDKPWLNSFNDEQKKLIRLFKSKDIVDNNTYYLFVFGNDIMPSRPIAGFMPLQRQFGFVFNTSAEEEGKAGNLGQVIAHEIGHGIFALQHPFTENGTSKGATDWLMDYGSGSTLNHMNWAQIHNPDLKFYVFQDEEEGEIANKVWFTPDWVPFKVEDTRIIISKVVDKTFNESVPVGAVPGFRVNETNYYATFDKGKFIGYFTEQNELGEITTYTSLDSDSDVYLFQYNGGCGFNRYFKTKYYHVNSIISKKGRFQFYNDTEIEYQGTIECRTDSDASKLTNALSLNICDYLPEHDKVDEYGVKEAIKKLNEAYKRRNAVTNKIAPRNKNDYYHLINISKSDFNGKAEILEDKLYLLKQKTGIDFYVVFQPVSVMMNEVASDAFAAKVLNGSDLLSSDNAVLITVPYAISSSVLTSIKCVQPGFAQSSNTLVTQKALSFKQDSKGNLFDYALGAFTNLKKPLFIKRVFLKADGTILSYALETEAEKGKRGAPYINRLEFYKSPRIDKIDMLTYVIGQTDPKNNEEYDIEQYRELRKKWINDLNALILSADVEESEALEKNDLNFWREEDIEVGKLREFYITDDKLTNYYVSTNSSGGYMESWKILFNKSKLESKHLYNFDEWKSVDQTLYNTLDVISLIPGADNATDIIGSVYAGIRGDITSQTIYVLGLSIPFVGSAYLKKAKSLDEFYAITAKKYNGKLDFKLKKVIDINDADIQVSPIITRDSRLAEKIRKGKVESFIDKNKVSKIFNNATKFDKKFNDALVALKQKYKNDPDFVKKLDEIASSPERKKKFLIGFVLAFSSELFADQILDYLGWKDQDLNYYKTFAGAVAAGTREAFESNSKIVNLLYDCLTGMDFDTILDLVYLDLSEDEANTMIIGLSIECIIPVAIGEAGSGIFKAIRNNTPFVKNGYLYFKNQMKLSDTNSSKLLRKLVGFDELFEGQGKKYKKAAAKLFDSENGREVLDIMLSANYSLQDLKRKNYERLLRITEKYQYDLDDLAKIFRKKTVNINAMIKHMDNMKYSPKKFNKIIDKVINDKKFQEVITINGKSKKILDYFSDDIGGLEYYLLDENNIRYYGILKDKEGVLLRIDNVLNVTLSISSNILKEYTKQEDLSGLFDKVNKIDEEK</sequence>
<evidence type="ECO:0000259" key="2">
    <source>
        <dbReference type="PROSITE" id="PS50853"/>
    </source>
</evidence>
<protein>
    <submittedName>
        <fullName evidence="3">Fibronectin type III domain-containing protein</fullName>
    </submittedName>
</protein>
<dbReference type="PROSITE" id="PS50853">
    <property type="entry name" value="FN3"/>
    <property type="match status" value="1"/>
</dbReference>
<accession>A0ABS9J6X0</accession>
<feature type="chain" id="PRO_5045680040" evidence="1">
    <location>
        <begin position="20"/>
        <end position="1913"/>
    </location>
</feature>
<dbReference type="InterPro" id="IPR036116">
    <property type="entry name" value="FN3_sf"/>
</dbReference>
<keyword evidence="1" id="KW-0732">Signal</keyword>
<organism evidence="3 4">
    <name type="scientific">Joostella atrarenae</name>
    <dbReference type="NCBI Taxonomy" id="679257"/>
    <lineage>
        <taxon>Bacteria</taxon>
        <taxon>Pseudomonadati</taxon>
        <taxon>Bacteroidota</taxon>
        <taxon>Flavobacteriia</taxon>
        <taxon>Flavobacteriales</taxon>
        <taxon>Flavobacteriaceae</taxon>
        <taxon>Joostella</taxon>
    </lineage>
</organism>
<name>A0ABS9J6X0_9FLAO</name>
<gene>
    <name evidence="3" type="ORF">JM658_15180</name>
</gene>
<dbReference type="EMBL" id="JAETXX010000013">
    <property type="protein sequence ID" value="MCF8716172.1"/>
    <property type="molecule type" value="Genomic_DNA"/>
</dbReference>
<dbReference type="SUPFAM" id="SSF49265">
    <property type="entry name" value="Fibronectin type III"/>
    <property type="match status" value="1"/>
</dbReference>
<proteinExistence type="predicted"/>
<feature type="signal peptide" evidence="1">
    <location>
        <begin position="1"/>
        <end position="19"/>
    </location>
</feature>
<dbReference type="Proteomes" id="UP000829517">
    <property type="component" value="Unassembled WGS sequence"/>
</dbReference>
<dbReference type="InterPro" id="IPR003961">
    <property type="entry name" value="FN3_dom"/>
</dbReference>
<evidence type="ECO:0000313" key="4">
    <source>
        <dbReference type="Proteomes" id="UP000829517"/>
    </source>
</evidence>
<feature type="domain" description="Fibronectin type-III" evidence="2">
    <location>
        <begin position="285"/>
        <end position="375"/>
    </location>
</feature>
<reference evidence="3 4" key="1">
    <citation type="submission" date="2021-01" db="EMBL/GenBank/DDBJ databases">
        <title>Genome sequencing of Joostella atrarenae M1-2 (= KCTC 23194).</title>
        <authorList>
            <person name="Zakaria M.R."/>
            <person name="Lam M.Q."/>
            <person name="Chong C.S."/>
        </authorList>
    </citation>
    <scope>NUCLEOTIDE SEQUENCE [LARGE SCALE GENOMIC DNA]</scope>
    <source>
        <strain evidence="3 4">M1-2</strain>
    </source>
</reference>
<dbReference type="RefSeq" id="WP_236960223.1">
    <property type="nucleotide sequence ID" value="NZ_JAETXX010000013.1"/>
</dbReference>